<evidence type="ECO:0000313" key="4">
    <source>
        <dbReference type="RefSeq" id="XP_034240648.1"/>
    </source>
</evidence>
<reference evidence="4" key="1">
    <citation type="submission" date="2025-08" db="UniProtKB">
        <authorList>
            <consortium name="RefSeq"/>
        </authorList>
    </citation>
    <scope>IDENTIFICATION</scope>
    <source>
        <tissue evidence="4">Total insect</tissue>
    </source>
</reference>
<feature type="domain" description="Cupin-like" evidence="2">
    <location>
        <begin position="152"/>
        <end position="312"/>
    </location>
</feature>
<dbReference type="Pfam" id="PF13621">
    <property type="entry name" value="Cupin_8"/>
    <property type="match status" value="1"/>
</dbReference>
<dbReference type="InterPro" id="IPR050910">
    <property type="entry name" value="JMJD6_ArgDemeth/LysHydrox"/>
</dbReference>
<evidence type="ECO:0000313" key="3">
    <source>
        <dbReference type="Proteomes" id="UP000515158"/>
    </source>
</evidence>
<evidence type="ECO:0000256" key="1">
    <source>
        <dbReference type="SAM" id="Phobius"/>
    </source>
</evidence>
<dbReference type="Gene3D" id="2.60.120.650">
    <property type="entry name" value="Cupin"/>
    <property type="match status" value="1"/>
</dbReference>
<dbReference type="PANTHER" id="PTHR12480:SF13">
    <property type="entry name" value="LD14533P"/>
    <property type="match status" value="1"/>
</dbReference>
<dbReference type="FunCoup" id="A0A6P8YL88">
    <property type="interactions" value="14"/>
</dbReference>
<keyword evidence="3" id="KW-1185">Reference proteome</keyword>
<dbReference type="GO" id="GO:0016706">
    <property type="term" value="F:2-oxoglutarate-dependent dioxygenase activity"/>
    <property type="evidence" value="ECO:0007669"/>
    <property type="project" value="TreeGrafter"/>
</dbReference>
<name>A0A6P8YL88_THRPL</name>
<dbReference type="OrthoDB" id="47883at2759"/>
<gene>
    <name evidence="4" type="primary">LOC117644946</name>
</gene>
<accession>A0A6P8YL88</accession>
<keyword evidence="1" id="KW-1133">Transmembrane helix</keyword>
<dbReference type="AlphaFoldDB" id="A0A6P8YL88"/>
<dbReference type="KEGG" id="tpal:117644946"/>
<dbReference type="GeneID" id="117644946"/>
<sequence>MSAGDAEADAEEKLRAVRRLLHDVNESALRDGADVEDLYQVFLQSLAPAPAVTQAALRKRAKGGRRGYGGELSVGWRHWNWAHWTLPVVIVVLALALAGLGLYSEDVVNSALGVRCVVPNNFLVWEATRPIADCNICRGISNVILLSNITRKQFAQYAYSYRPILVKGAAAQWPAMRTFSYDYFKQLYKSTEGAYESVEDECQLLTFKTEFLSLKEVFSMSRSRVLNLDGEHPWYIGWSNCHPSILAAMRSQYSRPQFLPADAEHAHHDFIFMGYSQGAAMHLDYISRLMWQAQLKGHKTWMLTPPPECEHVCSSFSFRADPGDIVLLDTRQWYHKTQIDGKEFSLTVSSEYG</sequence>
<protein>
    <submittedName>
        <fullName evidence="4">Uncharacterized protein LOC117644946</fullName>
    </submittedName>
</protein>
<keyword evidence="1" id="KW-0812">Transmembrane</keyword>
<dbReference type="RefSeq" id="XP_034240648.1">
    <property type="nucleotide sequence ID" value="XM_034384757.1"/>
</dbReference>
<proteinExistence type="predicted"/>
<dbReference type="PANTHER" id="PTHR12480">
    <property type="entry name" value="ARGININE DEMETHYLASE AND LYSYL-HYDROXYLASE JMJD"/>
    <property type="match status" value="1"/>
</dbReference>
<dbReference type="InParanoid" id="A0A6P8YL88"/>
<keyword evidence="1" id="KW-0472">Membrane</keyword>
<dbReference type="SUPFAM" id="SSF51197">
    <property type="entry name" value="Clavaminate synthase-like"/>
    <property type="match status" value="1"/>
</dbReference>
<feature type="transmembrane region" description="Helical" evidence="1">
    <location>
        <begin position="81"/>
        <end position="103"/>
    </location>
</feature>
<dbReference type="Proteomes" id="UP000515158">
    <property type="component" value="Unplaced"/>
</dbReference>
<evidence type="ECO:0000259" key="2">
    <source>
        <dbReference type="Pfam" id="PF13621"/>
    </source>
</evidence>
<organism evidence="4">
    <name type="scientific">Thrips palmi</name>
    <name type="common">Melon thrips</name>
    <dbReference type="NCBI Taxonomy" id="161013"/>
    <lineage>
        <taxon>Eukaryota</taxon>
        <taxon>Metazoa</taxon>
        <taxon>Ecdysozoa</taxon>
        <taxon>Arthropoda</taxon>
        <taxon>Hexapoda</taxon>
        <taxon>Insecta</taxon>
        <taxon>Pterygota</taxon>
        <taxon>Neoptera</taxon>
        <taxon>Paraneoptera</taxon>
        <taxon>Thysanoptera</taxon>
        <taxon>Terebrantia</taxon>
        <taxon>Thripoidea</taxon>
        <taxon>Thripidae</taxon>
        <taxon>Thrips</taxon>
    </lineage>
</organism>
<dbReference type="InterPro" id="IPR041667">
    <property type="entry name" value="Cupin_8"/>
</dbReference>